<evidence type="ECO:0000259" key="4">
    <source>
        <dbReference type="Pfam" id="PF23598"/>
    </source>
</evidence>
<dbReference type="SUPFAM" id="SSF52058">
    <property type="entry name" value="L domain-like"/>
    <property type="match status" value="1"/>
</dbReference>
<feature type="region of interest" description="Disordered" evidence="3">
    <location>
        <begin position="197"/>
        <end position="216"/>
    </location>
</feature>
<feature type="region of interest" description="Disordered" evidence="3">
    <location>
        <begin position="42"/>
        <end position="108"/>
    </location>
</feature>
<evidence type="ECO:0000256" key="1">
    <source>
        <dbReference type="ARBA" id="ARBA00022737"/>
    </source>
</evidence>
<feature type="compositionally biased region" description="Basic and acidic residues" evidence="3">
    <location>
        <begin position="45"/>
        <end position="65"/>
    </location>
</feature>
<evidence type="ECO:0000256" key="3">
    <source>
        <dbReference type="SAM" id="MobiDB-lite"/>
    </source>
</evidence>
<name>A0ABD3KVE7_EUCGL</name>
<dbReference type="InterPro" id="IPR036388">
    <property type="entry name" value="WH-like_DNA-bd_sf"/>
</dbReference>
<sequence>MSLASHTDLSLLVVSDPIPTVRVIESIIPSLLSHFSQVKHRLPHRNNDKAQVHRKADDFHGDIRRTRSLPIESRRDGSSSNGRGGNSSKNKKNSKKSNSDGKETTDDSLQDDHLCYQIERLIRDLSYVKDALDKNRKIEDSVSKLIKTLFERSKITAYPGSAQTPGATHGNSGRIRDQLSELAEIVTKLKLHIPPSHKLLSSTSDSPRGKQVADEFGDNKEMPDLAVEQKFLGSSVYEHLRSPYEQLDDRSKLCLLCFAVFPEHAKIRKRVMYHWWVGEGLIDPSNSKDKSAGDILKELENGGFIQAVFKKRKTATTSNNYTMIPLIRSLVVILAKENEFFDFDSRGYPTPNFSDCLRSCLVRSKEASLQKAIEKSDLEKLRTLINVNEAYLDFKVEWFSDMKNMSSISLGSWRGSKKEHIEVENTEFLRGMKNMKHLKLLSLQGISRITELPDSIGKLYNLRILDLRACHNLESLPDEIRSLKELIVLDVSDCYLLEYMPKGLGSLVKLEVLLGFVVSDLKRGSYCTVNDLAKLKKLRKLGFRTSRKSFPTERELRTLQEFNELRKLTIEWGENSTSEKDKGTESATDDPIKSKCIAELLPFKKCATQKPIADEPKLFKNLEKLDLLCYPSTPPPKWLMPEKLEKLESLYVRGGYLHHLGQVQEDKKWRVKTMRLKYLKELTMDWREMRQLFPDLVCLQMIDCPRLTLFPCDKDGVWLKEQKAITRD</sequence>
<comment type="caution">
    <text evidence="5">The sequence shown here is derived from an EMBL/GenBank/DDBJ whole genome shotgun (WGS) entry which is preliminary data.</text>
</comment>
<evidence type="ECO:0000313" key="6">
    <source>
        <dbReference type="Proteomes" id="UP001634007"/>
    </source>
</evidence>
<dbReference type="GO" id="GO:0006952">
    <property type="term" value="P:defense response"/>
    <property type="evidence" value="ECO:0007669"/>
    <property type="project" value="UniProtKB-KW"/>
</dbReference>
<dbReference type="Proteomes" id="UP001634007">
    <property type="component" value="Unassembled WGS sequence"/>
</dbReference>
<dbReference type="EMBL" id="JBJKBG010000004">
    <property type="protein sequence ID" value="KAL3743312.1"/>
    <property type="molecule type" value="Genomic_DNA"/>
</dbReference>
<dbReference type="PANTHER" id="PTHR47186:SF54">
    <property type="entry name" value="DISEASE RESISTANCE RPP13-LIKE PROTEIN 4"/>
    <property type="match status" value="1"/>
</dbReference>
<dbReference type="PANTHER" id="PTHR47186">
    <property type="entry name" value="LEUCINE-RICH REPEAT-CONTAINING PROTEIN 57"/>
    <property type="match status" value="1"/>
</dbReference>
<accession>A0ABD3KVE7</accession>
<gene>
    <name evidence="5" type="ORF">ACJRO7_018588</name>
</gene>
<evidence type="ECO:0000256" key="2">
    <source>
        <dbReference type="ARBA" id="ARBA00022821"/>
    </source>
</evidence>
<feature type="compositionally biased region" description="Basic and acidic residues" evidence="3">
    <location>
        <begin position="97"/>
        <end position="108"/>
    </location>
</feature>
<dbReference type="Pfam" id="PF23598">
    <property type="entry name" value="LRR_14"/>
    <property type="match status" value="1"/>
</dbReference>
<organism evidence="5 6">
    <name type="scientific">Eucalyptus globulus</name>
    <name type="common">Tasmanian blue gum</name>
    <dbReference type="NCBI Taxonomy" id="34317"/>
    <lineage>
        <taxon>Eukaryota</taxon>
        <taxon>Viridiplantae</taxon>
        <taxon>Streptophyta</taxon>
        <taxon>Embryophyta</taxon>
        <taxon>Tracheophyta</taxon>
        <taxon>Spermatophyta</taxon>
        <taxon>Magnoliopsida</taxon>
        <taxon>eudicotyledons</taxon>
        <taxon>Gunneridae</taxon>
        <taxon>Pentapetalae</taxon>
        <taxon>rosids</taxon>
        <taxon>malvids</taxon>
        <taxon>Myrtales</taxon>
        <taxon>Myrtaceae</taxon>
        <taxon>Myrtoideae</taxon>
        <taxon>Eucalypteae</taxon>
        <taxon>Eucalyptus</taxon>
    </lineage>
</organism>
<dbReference type="Gene3D" id="1.10.10.10">
    <property type="entry name" value="Winged helix-like DNA-binding domain superfamily/Winged helix DNA-binding domain"/>
    <property type="match status" value="1"/>
</dbReference>
<reference evidence="5 6" key="1">
    <citation type="submission" date="2024-11" db="EMBL/GenBank/DDBJ databases">
        <title>Chromosome-level genome assembly of Eucalyptus globulus Labill. provides insights into its genome evolution.</title>
        <authorList>
            <person name="Li X."/>
        </authorList>
    </citation>
    <scope>NUCLEOTIDE SEQUENCE [LARGE SCALE GENOMIC DNA]</scope>
    <source>
        <strain evidence="5">CL2024</strain>
        <tissue evidence="5">Fresh tender leaves</tissue>
    </source>
</reference>
<dbReference type="InterPro" id="IPR032675">
    <property type="entry name" value="LRR_dom_sf"/>
</dbReference>
<keyword evidence="6" id="KW-1185">Reference proteome</keyword>
<feature type="domain" description="Disease resistance R13L4/SHOC-2-like LRR" evidence="4">
    <location>
        <begin position="424"/>
        <end position="626"/>
    </location>
</feature>
<dbReference type="AlphaFoldDB" id="A0ABD3KVE7"/>
<dbReference type="Gene3D" id="3.80.10.10">
    <property type="entry name" value="Ribonuclease Inhibitor"/>
    <property type="match status" value="1"/>
</dbReference>
<evidence type="ECO:0000313" key="5">
    <source>
        <dbReference type="EMBL" id="KAL3743312.1"/>
    </source>
</evidence>
<protein>
    <recommendedName>
        <fullName evidence="4">Disease resistance R13L4/SHOC-2-like LRR domain-containing protein</fullName>
    </recommendedName>
</protein>
<feature type="compositionally biased region" description="Basic and acidic residues" evidence="3">
    <location>
        <begin position="207"/>
        <end position="216"/>
    </location>
</feature>
<keyword evidence="1" id="KW-0677">Repeat</keyword>
<keyword evidence="2" id="KW-0611">Plant defense</keyword>
<dbReference type="InterPro" id="IPR055414">
    <property type="entry name" value="LRR_R13L4/SHOC2-like"/>
</dbReference>
<proteinExistence type="predicted"/>